<dbReference type="GO" id="GO:0010088">
    <property type="term" value="P:phloem development"/>
    <property type="evidence" value="ECO:0007669"/>
    <property type="project" value="InterPro"/>
</dbReference>
<accession>A0AAD8LGJ7</accession>
<comment type="caution">
    <text evidence="3">The sequence shown here is derived from an EMBL/GenBank/DDBJ whole genome shotgun (WGS) entry which is preliminary data.</text>
</comment>
<dbReference type="AlphaFoldDB" id="A0AAD8LGJ7"/>
<protein>
    <submittedName>
        <fullName evidence="3">Uncharacterized protein</fullName>
    </submittedName>
</protein>
<dbReference type="Proteomes" id="UP001229421">
    <property type="component" value="Unassembled WGS sequence"/>
</dbReference>
<feature type="domain" description="Sieve element occlusion N-terminal" evidence="1">
    <location>
        <begin position="45"/>
        <end position="304"/>
    </location>
</feature>
<evidence type="ECO:0000259" key="1">
    <source>
        <dbReference type="Pfam" id="PF14576"/>
    </source>
</evidence>
<dbReference type="PANTHER" id="PTHR33232">
    <property type="entry name" value="PROTEIN SIEVE ELEMENT OCCLUSION B-LIKE"/>
    <property type="match status" value="1"/>
</dbReference>
<evidence type="ECO:0000313" key="3">
    <source>
        <dbReference type="EMBL" id="KAK1440908.1"/>
    </source>
</evidence>
<dbReference type="EMBL" id="JAUHHV010000001">
    <property type="protein sequence ID" value="KAK1440908.1"/>
    <property type="molecule type" value="Genomic_DNA"/>
</dbReference>
<name>A0AAD8LGJ7_TARER</name>
<dbReference type="InterPro" id="IPR039299">
    <property type="entry name" value="SEOA"/>
</dbReference>
<sequence>MALKSSLMIDPMHTQKQLEMIGPSQNPMMQQLDIGERYSISNALNDDIIIKQVLDSHKPDGTEVDVKPLMQMVEELLQDITTNVEQIDVIQLEARYNHIDALLTSNILSHTVDKLSCEMLFKVLTGTDGHTIALSLLHLVENFQWDAKLALILATFALAYSPDQLENSMDILEQVPTITDRFDVISRHIHSVLELSRCIFQFKELPSISSEVLAMTKALSTVPTTVYWNVRGIIACTAHITSMGYEYGTSSVEIQLLELSSIVPKINHLLKCLRKQLEEYNSVIGKKKEADLTESFSQVLDMVHIDNVKILKILLNPWDNPLPIFNGTTKRRVNLEVLRKRNVLLLVSGLDMSLEEVFILEQIYIETHSHGSRTDSPYEVVWVPIVDPHIMNTVAMNTRFEEMINNMPWYSVYNLSNVVKVVQRSIRDRWHFRTKPILVVLDPQGREVREERCIFLYGGDDIEWIRKFTSNARAMARTAGIPLEMCYVGKNRQREHVLRAFSTIKIEKLSYCLQDLTILWFFWTRIESMLFSKIQLKHADDQDLVQIKKLLSYDKDGSWGLPCHGSQILINGHGSAMLQTCVDFDLWKEHIPSRGFGLSFKSYHDKLHGATNNCSRFEFPVVEGSIPESMRCPECHRSMEKHIAFICCHNQTSLPDLAGYYRCISE</sequence>
<evidence type="ECO:0000259" key="2">
    <source>
        <dbReference type="Pfam" id="PF14577"/>
    </source>
</evidence>
<feature type="domain" description="Sieve element occlusion C-terminal" evidence="2">
    <location>
        <begin position="447"/>
        <end position="649"/>
    </location>
</feature>
<organism evidence="3 4">
    <name type="scientific">Tagetes erecta</name>
    <name type="common">African marigold</name>
    <dbReference type="NCBI Taxonomy" id="13708"/>
    <lineage>
        <taxon>Eukaryota</taxon>
        <taxon>Viridiplantae</taxon>
        <taxon>Streptophyta</taxon>
        <taxon>Embryophyta</taxon>
        <taxon>Tracheophyta</taxon>
        <taxon>Spermatophyta</taxon>
        <taxon>Magnoliopsida</taxon>
        <taxon>eudicotyledons</taxon>
        <taxon>Gunneridae</taxon>
        <taxon>Pentapetalae</taxon>
        <taxon>asterids</taxon>
        <taxon>campanulids</taxon>
        <taxon>Asterales</taxon>
        <taxon>Asteraceae</taxon>
        <taxon>Asteroideae</taxon>
        <taxon>Heliantheae alliance</taxon>
        <taxon>Tageteae</taxon>
        <taxon>Tagetes</taxon>
    </lineage>
</organism>
<reference evidence="3" key="1">
    <citation type="journal article" date="2023" name="bioRxiv">
        <title>Improved chromosome-level genome assembly for marigold (Tagetes erecta).</title>
        <authorList>
            <person name="Jiang F."/>
            <person name="Yuan L."/>
            <person name="Wang S."/>
            <person name="Wang H."/>
            <person name="Xu D."/>
            <person name="Wang A."/>
            <person name="Fan W."/>
        </authorList>
    </citation>
    <scope>NUCLEOTIDE SEQUENCE</scope>
    <source>
        <strain evidence="3">WSJ</strain>
        <tissue evidence="3">Leaf</tissue>
    </source>
</reference>
<gene>
    <name evidence="3" type="ORF">QVD17_06741</name>
</gene>
<dbReference type="InterPro" id="IPR027942">
    <property type="entry name" value="SEO_N"/>
</dbReference>
<dbReference type="Pfam" id="PF14577">
    <property type="entry name" value="SEO_C"/>
    <property type="match status" value="1"/>
</dbReference>
<dbReference type="InterPro" id="IPR027944">
    <property type="entry name" value="SEO_C"/>
</dbReference>
<evidence type="ECO:0000313" key="4">
    <source>
        <dbReference type="Proteomes" id="UP001229421"/>
    </source>
</evidence>
<proteinExistence type="predicted"/>
<keyword evidence="4" id="KW-1185">Reference proteome</keyword>
<dbReference type="Pfam" id="PF14576">
    <property type="entry name" value="SEO_N"/>
    <property type="match status" value="1"/>
</dbReference>
<dbReference type="PANTHER" id="PTHR33232:SF9">
    <property type="entry name" value="PROTEIN SIEVE ELEMENT OCCLUSION B"/>
    <property type="match status" value="1"/>
</dbReference>